<dbReference type="Pfam" id="PF15420">
    <property type="entry name" value="Abhydrolase_9_N"/>
    <property type="match status" value="1"/>
</dbReference>
<dbReference type="InterPro" id="IPR027787">
    <property type="entry name" value="Alpha/beta-hydrolase_catalytic"/>
</dbReference>
<dbReference type="PIRSF" id="PIRSF007542">
    <property type="entry name" value="UCP007542"/>
    <property type="match status" value="1"/>
</dbReference>
<dbReference type="RefSeq" id="WP_108619844.1">
    <property type="nucleotide sequence ID" value="NZ_CP028901.1"/>
</dbReference>
<evidence type="ECO:0000256" key="1">
    <source>
        <dbReference type="SAM" id="Phobius"/>
    </source>
</evidence>
<protein>
    <recommendedName>
        <fullName evidence="6">Alpha/beta-hydrolase family protein</fullName>
    </recommendedName>
</protein>
<feature type="transmembrane region" description="Helical" evidence="1">
    <location>
        <begin position="12"/>
        <end position="33"/>
    </location>
</feature>
<reference evidence="4 5" key="1">
    <citation type="submission" date="2018-04" db="EMBL/GenBank/DDBJ databases">
        <title>Bordetella sp. HZ20 isolated from seawater.</title>
        <authorList>
            <person name="Sun C."/>
        </authorList>
    </citation>
    <scope>NUCLEOTIDE SEQUENCE [LARGE SCALE GENOMIC DNA]</scope>
    <source>
        <strain evidence="4 5">HZ20</strain>
    </source>
</reference>
<dbReference type="Proteomes" id="UP000244571">
    <property type="component" value="Chromosome"/>
</dbReference>
<accession>A0A2R4XFB8</accession>
<feature type="domain" description="Alpha/beta-hydrolase N-terminal" evidence="3">
    <location>
        <begin position="28"/>
        <end position="235"/>
    </location>
</feature>
<dbReference type="Pfam" id="PF10081">
    <property type="entry name" value="Abhydrolase_9"/>
    <property type="match status" value="1"/>
</dbReference>
<feature type="domain" description="Alpha/beta-hydrolase catalytic" evidence="2">
    <location>
        <begin position="252"/>
        <end position="539"/>
    </location>
</feature>
<feature type="transmembrane region" description="Helical" evidence="1">
    <location>
        <begin position="74"/>
        <end position="96"/>
    </location>
</feature>
<feature type="transmembrane region" description="Helical" evidence="1">
    <location>
        <begin position="116"/>
        <end position="140"/>
    </location>
</feature>
<keyword evidence="1" id="KW-0472">Membrane</keyword>
<gene>
    <name evidence="4" type="ORF">DBV39_00275</name>
</gene>
<sequence length="559" mass="62079">MRKLVSYFVRPVCGFGLIVGALFFAASLTPSLIPRNYVVQGVLSGIGFISGYGIGVLLRGLWRYLELPRLPGPVLRIVNPVAGIACLVLMATALYHTKSWQNSVRSVVGMDPVESGYPFSVCLIAIVTFGILLFLARAVIGFGKTLARKFYNRFPRRISVVAGVALAGFLTITLTNGVLVEYTFRLLDRSFQQYDALLEPDRPQPLIAERSGSKESRLDWRELGRAGREFVASGPTAAEIAEFNQTEALEPIRLYAGLQVADTPQERAQLLLQELIRTNAFDRSALVIITPTGTGWVDPSAMDGLEYLLNGDVASVALQYSYLNSPMALVFQPESGLESAQALFRTVYGYWKQLAPDQRPKLYLHGLSLGAFNSQRALTLFDILGDPIHGALWSGPPFPSEMWRSLTNGREPGTPEWLPVVGNGRFVRFMNQNGTFDQENGSWGDVRFVFLQYASDAITFFEKSLFYQEADWMKAPRGPDVSASLEWYPVVSMLQVLIDMPLADTVPMGYGHVYAPEHYLDAWLEVAAIDNWSPEKIDALKALLIKRAQEDDGYEYRGG</sequence>
<evidence type="ECO:0000259" key="2">
    <source>
        <dbReference type="Pfam" id="PF10081"/>
    </source>
</evidence>
<evidence type="ECO:0000313" key="5">
    <source>
        <dbReference type="Proteomes" id="UP000244571"/>
    </source>
</evidence>
<organism evidence="4 5">
    <name type="scientific">Orrella marina</name>
    <dbReference type="NCBI Taxonomy" id="2163011"/>
    <lineage>
        <taxon>Bacteria</taxon>
        <taxon>Pseudomonadati</taxon>
        <taxon>Pseudomonadota</taxon>
        <taxon>Betaproteobacteria</taxon>
        <taxon>Burkholderiales</taxon>
        <taxon>Alcaligenaceae</taxon>
        <taxon>Orrella</taxon>
    </lineage>
</organism>
<keyword evidence="5" id="KW-1185">Reference proteome</keyword>
<evidence type="ECO:0008006" key="6">
    <source>
        <dbReference type="Google" id="ProtNLM"/>
    </source>
</evidence>
<keyword evidence="1" id="KW-1133">Transmembrane helix</keyword>
<name>A0A2R4XFB8_9BURK</name>
<feature type="transmembrane region" description="Helical" evidence="1">
    <location>
        <begin position="39"/>
        <end position="62"/>
    </location>
</feature>
<dbReference type="InterPro" id="IPR027788">
    <property type="entry name" value="Alpha/beta-hydrolase_N_dom"/>
</dbReference>
<evidence type="ECO:0000259" key="3">
    <source>
        <dbReference type="Pfam" id="PF15420"/>
    </source>
</evidence>
<keyword evidence="1" id="KW-0812">Transmembrane</keyword>
<dbReference type="InterPro" id="IPR012037">
    <property type="entry name" value="Alpha/beta-hydrolase_fam"/>
</dbReference>
<dbReference type="AlphaFoldDB" id="A0A2R4XFB8"/>
<dbReference type="KEGG" id="boz:DBV39_00275"/>
<dbReference type="EMBL" id="CP028901">
    <property type="protein sequence ID" value="AWB32403.1"/>
    <property type="molecule type" value="Genomic_DNA"/>
</dbReference>
<evidence type="ECO:0000313" key="4">
    <source>
        <dbReference type="EMBL" id="AWB32403.1"/>
    </source>
</evidence>
<feature type="transmembrane region" description="Helical" evidence="1">
    <location>
        <begin position="160"/>
        <end position="180"/>
    </location>
</feature>
<proteinExistence type="predicted"/>
<dbReference type="OrthoDB" id="4397445at2"/>